<protein>
    <submittedName>
        <fullName evidence="1">Uncharacterized protein</fullName>
    </submittedName>
</protein>
<proteinExistence type="predicted"/>
<reference evidence="1 2" key="1">
    <citation type="submission" date="2022-06" db="EMBL/GenBank/DDBJ databases">
        <title>Isolation of gut microbiota from human fecal samples.</title>
        <authorList>
            <person name="Pamer E.G."/>
            <person name="Barat B."/>
            <person name="Waligurski E."/>
            <person name="Medina S."/>
            <person name="Paddock L."/>
            <person name="Mostad J."/>
        </authorList>
    </citation>
    <scope>NUCLEOTIDE SEQUENCE [LARGE SCALE GENOMIC DNA]</scope>
    <source>
        <strain evidence="1 2">DFI.9.73</strain>
    </source>
</reference>
<gene>
    <name evidence="1" type="ORF">NE695_13200</name>
</gene>
<keyword evidence="2" id="KW-1185">Reference proteome</keyword>
<sequence length="55" mass="6638">MSEMHLDLTDLLDQDISSFEYFQSLSGKQRKRLMDMDIRSFDELQEAVKRLREQN</sequence>
<dbReference type="EMBL" id="JANFZH010000032">
    <property type="protein sequence ID" value="MCQ4840865.1"/>
    <property type="molecule type" value="Genomic_DNA"/>
</dbReference>
<accession>A0ABT1S1P8</accession>
<dbReference type="RefSeq" id="WP_256192085.1">
    <property type="nucleotide sequence ID" value="NZ_DBFOTE010000036.1"/>
</dbReference>
<evidence type="ECO:0000313" key="1">
    <source>
        <dbReference type="EMBL" id="MCQ4840865.1"/>
    </source>
</evidence>
<dbReference type="Proteomes" id="UP001524473">
    <property type="component" value="Unassembled WGS sequence"/>
</dbReference>
<organism evidence="1 2">
    <name type="scientific">Neglectibacter timonensis</name>
    <dbReference type="NCBI Taxonomy" id="1776382"/>
    <lineage>
        <taxon>Bacteria</taxon>
        <taxon>Bacillati</taxon>
        <taxon>Bacillota</taxon>
        <taxon>Clostridia</taxon>
        <taxon>Eubacteriales</taxon>
        <taxon>Oscillospiraceae</taxon>
        <taxon>Neglectibacter</taxon>
    </lineage>
</organism>
<name>A0ABT1S1P8_9FIRM</name>
<evidence type="ECO:0000313" key="2">
    <source>
        <dbReference type="Proteomes" id="UP001524473"/>
    </source>
</evidence>
<comment type="caution">
    <text evidence="1">The sequence shown here is derived from an EMBL/GenBank/DDBJ whole genome shotgun (WGS) entry which is preliminary data.</text>
</comment>